<keyword evidence="1" id="KW-0472">Membrane</keyword>
<organism evidence="2">
    <name type="scientific">hydrothermal vent metagenome</name>
    <dbReference type="NCBI Taxonomy" id="652676"/>
    <lineage>
        <taxon>unclassified sequences</taxon>
        <taxon>metagenomes</taxon>
        <taxon>ecological metagenomes</taxon>
    </lineage>
</organism>
<evidence type="ECO:0000256" key="1">
    <source>
        <dbReference type="SAM" id="Phobius"/>
    </source>
</evidence>
<keyword evidence="1" id="KW-0812">Transmembrane</keyword>
<sequence length="85" mass="9981">MKFLYNEQENHQRLRRFSRFLIFSICIIFDKSLFSSGLSKLGGYKIRVNIVHSNVDSLRENYGQFVILLKKVAKSSDFATLYIIN</sequence>
<reference evidence="2" key="1">
    <citation type="submission" date="2018-06" db="EMBL/GenBank/DDBJ databases">
        <authorList>
            <person name="Zhirakovskaya E."/>
        </authorList>
    </citation>
    <scope>NUCLEOTIDE SEQUENCE</scope>
</reference>
<accession>A0A3B0UK05</accession>
<protein>
    <submittedName>
        <fullName evidence="2">Uncharacterized protein</fullName>
    </submittedName>
</protein>
<proteinExistence type="predicted"/>
<evidence type="ECO:0000313" key="2">
    <source>
        <dbReference type="EMBL" id="VAW31038.1"/>
    </source>
</evidence>
<dbReference type="AlphaFoldDB" id="A0A3B0UK05"/>
<gene>
    <name evidence="2" type="ORF">MNBD_CHLOROFLEXI01-4409</name>
</gene>
<feature type="transmembrane region" description="Helical" evidence="1">
    <location>
        <begin position="20"/>
        <end position="38"/>
    </location>
</feature>
<keyword evidence="1" id="KW-1133">Transmembrane helix</keyword>
<dbReference type="EMBL" id="UOEU01000143">
    <property type="protein sequence ID" value="VAW31038.1"/>
    <property type="molecule type" value="Genomic_DNA"/>
</dbReference>
<name>A0A3B0UK05_9ZZZZ</name>